<keyword evidence="3" id="KW-1185">Reference proteome</keyword>
<evidence type="ECO:0000313" key="3">
    <source>
        <dbReference type="Proteomes" id="UP000723463"/>
    </source>
</evidence>
<sequence>MTAVNKIVLFFVAALAAPLAMTQAAGAPTIPTWCSCGDILWKTEKACSLARGNWDGGSCGIVSSPMYYDFHGQCRGLGGVK</sequence>
<reference evidence="2" key="1">
    <citation type="journal article" date="2020" name="Fungal Divers.">
        <title>Resolving the Mortierellaceae phylogeny through synthesis of multi-gene phylogenetics and phylogenomics.</title>
        <authorList>
            <person name="Vandepol N."/>
            <person name="Liber J."/>
            <person name="Desiro A."/>
            <person name="Na H."/>
            <person name="Kennedy M."/>
            <person name="Barry K."/>
            <person name="Grigoriev I.V."/>
            <person name="Miller A.N."/>
            <person name="O'Donnell K."/>
            <person name="Stajich J.E."/>
            <person name="Bonito G."/>
        </authorList>
    </citation>
    <scope>NUCLEOTIDE SEQUENCE</scope>
    <source>
        <strain evidence="2">NRRL 2591</strain>
    </source>
</reference>
<comment type="caution">
    <text evidence="2">The sequence shown here is derived from an EMBL/GenBank/DDBJ whole genome shotgun (WGS) entry which is preliminary data.</text>
</comment>
<organism evidence="2 3">
    <name type="scientific">Mortierella hygrophila</name>
    <dbReference type="NCBI Taxonomy" id="979708"/>
    <lineage>
        <taxon>Eukaryota</taxon>
        <taxon>Fungi</taxon>
        <taxon>Fungi incertae sedis</taxon>
        <taxon>Mucoromycota</taxon>
        <taxon>Mortierellomycotina</taxon>
        <taxon>Mortierellomycetes</taxon>
        <taxon>Mortierellales</taxon>
        <taxon>Mortierellaceae</taxon>
        <taxon>Mortierella</taxon>
    </lineage>
</organism>
<protein>
    <submittedName>
        <fullName evidence="2">Uncharacterized protein</fullName>
    </submittedName>
</protein>
<proteinExistence type="predicted"/>
<dbReference type="AlphaFoldDB" id="A0A9P6EY13"/>
<keyword evidence="1" id="KW-0732">Signal</keyword>
<dbReference type="EMBL" id="JAAAXW010000377">
    <property type="protein sequence ID" value="KAF9537639.1"/>
    <property type="molecule type" value="Genomic_DNA"/>
</dbReference>
<accession>A0A9P6EY13</accession>
<gene>
    <name evidence="2" type="ORF">EC957_007846</name>
</gene>
<feature type="chain" id="PRO_5040330278" evidence="1">
    <location>
        <begin position="25"/>
        <end position="81"/>
    </location>
</feature>
<feature type="signal peptide" evidence="1">
    <location>
        <begin position="1"/>
        <end position="24"/>
    </location>
</feature>
<name>A0A9P6EY13_9FUNG</name>
<evidence type="ECO:0000256" key="1">
    <source>
        <dbReference type="SAM" id="SignalP"/>
    </source>
</evidence>
<dbReference type="Proteomes" id="UP000723463">
    <property type="component" value="Unassembled WGS sequence"/>
</dbReference>
<evidence type="ECO:0000313" key="2">
    <source>
        <dbReference type="EMBL" id="KAF9537639.1"/>
    </source>
</evidence>